<feature type="region of interest" description="Disordered" evidence="1">
    <location>
        <begin position="116"/>
        <end position="154"/>
    </location>
</feature>
<keyword evidence="4" id="KW-1185">Reference proteome</keyword>
<sequence length="186" mass="20997">MTAGEFLEEYIESLENLPSEVQQGLQELGKADAQYFELRENYRAHWKKYIKSAKRSSIPVGEDPALVAARLNIEKEYCAAIRKVDQKIDHSSKLYELINRQIVRLDEETQRLGIDLQDPGEVKKDRKSQKGPISAPRSSPNSRKRGSGAIATMDNIDPNEPLYCFCQQVSFGDMVGCDNDSVSTQL</sequence>
<protein>
    <submittedName>
        <fullName evidence="3">Inhibitor of growth protein 5</fullName>
    </submittedName>
</protein>
<dbReference type="InterPro" id="IPR013083">
    <property type="entry name" value="Znf_RING/FYVE/PHD"/>
</dbReference>
<dbReference type="SMART" id="SM01408">
    <property type="entry name" value="ING"/>
    <property type="match status" value="1"/>
</dbReference>
<feature type="domain" description="Inhibitor of growth protein N-terminal histone-binding" evidence="2">
    <location>
        <begin position="6"/>
        <end position="112"/>
    </location>
</feature>
<dbReference type="InterPro" id="IPR028651">
    <property type="entry name" value="ING_fam"/>
</dbReference>
<reference evidence="3" key="1">
    <citation type="journal article" date="2020" name="Fungal Divers.">
        <title>Resolving the Mortierellaceae phylogeny through synthesis of multi-gene phylogenetics and phylogenomics.</title>
        <authorList>
            <person name="Vandepol N."/>
            <person name="Liber J."/>
            <person name="Desiro A."/>
            <person name="Na H."/>
            <person name="Kennedy M."/>
            <person name="Barry K."/>
            <person name="Grigoriev I.V."/>
            <person name="Miller A.N."/>
            <person name="O'Donnell K."/>
            <person name="Stajich J.E."/>
            <person name="Bonito G."/>
        </authorList>
    </citation>
    <scope>NUCLEOTIDE SEQUENCE</scope>
    <source>
        <strain evidence="3">NRRL 2769</strain>
    </source>
</reference>
<organism evidence="3 4">
    <name type="scientific">Entomortierella chlamydospora</name>
    <dbReference type="NCBI Taxonomy" id="101097"/>
    <lineage>
        <taxon>Eukaryota</taxon>
        <taxon>Fungi</taxon>
        <taxon>Fungi incertae sedis</taxon>
        <taxon>Mucoromycota</taxon>
        <taxon>Mortierellomycotina</taxon>
        <taxon>Mortierellomycetes</taxon>
        <taxon>Mortierellales</taxon>
        <taxon>Mortierellaceae</taxon>
        <taxon>Entomortierella</taxon>
    </lineage>
</organism>
<dbReference type="SUPFAM" id="SSF57903">
    <property type="entry name" value="FYVE/PHD zinc finger"/>
    <property type="match status" value="1"/>
</dbReference>
<comment type="caution">
    <text evidence="3">The sequence shown here is derived from an EMBL/GenBank/DDBJ whole genome shotgun (WGS) entry which is preliminary data.</text>
</comment>
<dbReference type="InterPro" id="IPR011011">
    <property type="entry name" value="Znf_FYVE_PHD"/>
</dbReference>
<dbReference type="Gene3D" id="6.10.140.1740">
    <property type="match status" value="1"/>
</dbReference>
<accession>A0A9P6N2J1</accession>
<proteinExistence type="predicted"/>
<evidence type="ECO:0000313" key="3">
    <source>
        <dbReference type="EMBL" id="KAG0021419.1"/>
    </source>
</evidence>
<evidence type="ECO:0000313" key="4">
    <source>
        <dbReference type="Proteomes" id="UP000703661"/>
    </source>
</evidence>
<dbReference type="Pfam" id="PF12998">
    <property type="entry name" value="ING"/>
    <property type="match status" value="1"/>
</dbReference>
<evidence type="ECO:0000256" key="1">
    <source>
        <dbReference type="SAM" id="MobiDB-lite"/>
    </source>
</evidence>
<dbReference type="AlphaFoldDB" id="A0A9P6N2J1"/>
<dbReference type="Gene3D" id="3.30.40.10">
    <property type="entry name" value="Zinc/RING finger domain, C3HC4 (zinc finger)"/>
    <property type="match status" value="1"/>
</dbReference>
<dbReference type="Proteomes" id="UP000703661">
    <property type="component" value="Unassembled WGS sequence"/>
</dbReference>
<dbReference type="EMBL" id="JAAAID010000160">
    <property type="protein sequence ID" value="KAG0021419.1"/>
    <property type="molecule type" value="Genomic_DNA"/>
</dbReference>
<dbReference type="InterPro" id="IPR024610">
    <property type="entry name" value="ING_N_histone-binding"/>
</dbReference>
<name>A0A9P6N2J1_9FUNG</name>
<dbReference type="CDD" id="cd16858">
    <property type="entry name" value="ING_ING3_Yng2p"/>
    <property type="match status" value="1"/>
</dbReference>
<dbReference type="PANTHER" id="PTHR10333">
    <property type="entry name" value="INHIBITOR OF GROWTH PROTEIN"/>
    <property type="match status" value="1"/>
</dbReference>
<evidence type="ECO:0000259" key="2">
    <source>
        <dbReference type="SMART" id="SM01408"/>
    </source>
</evidence>
<gene>
    <name evidence="3" type="primary">ING5</name>
    <name evidence="3" type="ORF">BGZ80_002437</name>
</gene>